<feature type="region of interest" description="Disordered" evidence="1">
    <location>
        <begin position="1"/>
        <end position="69"/>
    </location>
</feature>
<proteinExistence type="predicted"/>
<feature type="compositionally biased region" description="Acidic residues" evidence="1">
    <location>
        <begin position="105"/>
        <end position="116"/>
    </location>
</feature>
<dbReference type="AlphaFoldDB" id="A0A9P6DD82"/>
<sequence>MSLATSNDEVSLGGQSTKDPSSDDVMANDESTEENTPGVNLSCHIQHTLPAAREAKDNDDDSMFLGSYTDNEADNLHPFSMLEMQANTSNIPSSPEGGHMGSPIEEPDDTYSEYSDDSDRNDVIPDDVQAYLQTSHTPGFQLYYQHVHFEHILDAEFANDVL</sequence>
<comment type="caution">
    <text evidence="2">The sequence shown here is derived from an EMBL/GenBank/DDBJ whole genome shotgun (WGS) entry which is preliminary data.</text>
</comment>
<feature type="region of interest" description="Disordered" evidence="1">
    <location>
        <begin position="86"/>
        <end position="123"/>
    </location>
</feature>
<evidence type="ECO:0000313" key="2">
    <source>
        <dbReference type="EMBL" id="KAF9491573.1"/>
    </source>
</evidence>
<protein>
    <submittedName>
        <fullName evidence="2">Uncharacterized protein</fullName>
    </submittedName>
</protein>
<feature type="compositionally biased region" description="Polar residues" evidence="1">
    <location>
        <begin position="1"/>
        <end position="19"/>
    </location>
</feature>
<accession>A0A9P6DD82</accession>
<evidence type="ECO:0000256" key="1">
    <source>
        <dbReference type="SAM" id="MobiDB-lite"/>
    </source>
</evidence>
<feature type="compositionally biased region" description="Polar residues" evidence="1">
    <location>
        <begin position="34"/>
        <end position="45"/>
    </location>
</feature>
<name>A0A9P6DD82_PLEER</name>
<gene>
    <name evidence="2" type="ORF">BDN71DRAFT_1433875</name>
</gene>
<keyword evidence="3" id="KW-1185">Reference proteome</keyword>
<dbReference type="EMBL" id="MU154616">
    <property type="protein sequence ID" value="KAF9491573.1"/>
    <property type="molecule type" value="Genomic_DNA"/>
</dbReference>
<evidence type="ECO:0000313" key="3">
    <source>
        <dbReference type="Proteomes" id="UP000807025"/>
    </source>
</evidence>
<organism evidence="2 3">
    <name type="scientific">Pleurotus eryngii</name>
    <name type="common">Boletus of the steppes</name>
    <dbReference type="NCBI Taxonomy" id="5323"/>
    <lineage>
        <taxon>Eukaryota</taxon>
        <taxon>Fungi</taxon>
        <taxon>Dikarya</taxon>
        <taxon>Basidiomycota</taxon>
        <taxon>Agaricomycotina</taxon>
        <taxon>Agaricomycetes</taxon>
        <taxon>Agaricomycetidae</taxon>
        <taxon>Agaricales</taxon>
        <taxon>Pleurotineae</taxon>
        <taxon>Pleurotaceae</taxon>
        <taxon>Pleurotus</taxon>
    </lineage>
</organism>
<reference evidence="2" key="1">
    <citation type="submission" date="2020-11" db="EMBL/GenBank/DDBJ databases">
        <authorList>
            <consortium name="DOE Joint Genome Institute"/>
            <person name="Ahrendt S."/>
            <person name="Riley R."/>
            <person name="Andreopoulos W."/>
            <person name="Labutti K."/>
            <person name="Pangilinan J."/>
            <person name="Ruiz-Duenas F.J."/>
            <person name="Barrasa J.M."/>
            <person name="Sanchez-Garcia M."/>
            <person name="Camarero S."/>
            <person name="Miyauchi S."/>
            <person name="Serrano A."/>
            <person name="Linde D."/>
            <person name="Babiker R."/>
            <person name="Drula E."/>
            <person name="Ayuso-Fernandez I."/>
            <person name="Pacheco R."/>
            <person name="Padilla G."/>
            <person name="Ferreira P."/>
            <person name="Barriuso J."/>
            <person name="Kellner H."/>
            <person name="Castanera R."/>
            <person name="Alfaro M."/>
            <person name="Ramirez L."/>
            <person name="Pisabarro A.G."/>
            <person name="Kuo A."/>
            <person name="Tritt A."/>
            <person name="Lipzen A."/>
            <person name="He G."/>
            <person name="Yan M."/>
            <person name="Ng V."/>
            <person name="Cullen D."/>
            <person name="Martin F."/>
            <person name="Rosso M.-N."/>
            <person name="Henrissat B."/>
            <person name="Hibbett D."/>
            <person name="Martinez A.T."/>
            <person name="Grigoriev I.V."/>
        </authorList>
    </citation>
    <scope>NUCLEOTIDE SEQUENCE</scope>
    <source>
        <strain evidence="2">ATCC 90797</strain>
    </source>
</reference>
<dbReference type="Proteomes" id="UP000807025">
    <property type="component" value="Unassembled WGS sequence"/>
</dbReference>